<keyword evidence="1" id="KW-0812">Transmembrane</keyword>
<dbReference type="EMBL" id="KV928010">
    <property type="protein sequence ID" value="PIO34100.1"/>
    <property type="molecule type" value="Genomic_DNA"/>
</dbReference>
<accession>A0A2G9S1W8</accession>
<dbReference type="AlphaFoldDB" id="A0A2G9S1W8"/>
<evidence type="ECO:0000313" key="3">
    <source>
        <dbReference type="Proteomes" id="UP000228934"/>
    </source>
</evidence>
<keyword evidence="3" id="KW-1185">Reference proteome</keyword>
<proteinExistence type="predicted"/>
<evidence type="ECO:0000256" key="1">
    <source>
        <dbReference type="SAM" id="Phobius"/>
    </source>
</evidence>
<gene>
    <name evidence="2" type="ORF">AB205_0048890</name>
</gene>
<reference evidence="3" key="1">
    <citation type="journal article" date="2017" name="Nat. Commun.">
        <title>The North American bullfrog draft genome provides insight into hormonal regulation of long noncoding RNA.</title>
        <authorList>
            <person name="Hammond S.A."/>
            <person name="Warren R.L."/>
            <person name="Vandervalk B.P."/>
            <person name="Kucuk E."/>
            <person name="Khan H."/>
            <person name="Gibb E.A."/>
            <person name="Pandoh P."/>
            <person name="Kirk H."/>
            <person name="Zhao Y."/>
            <person name="Jones M."/>
            <person name="Mungall A.J."/>
            <person name="Coope R."/>
            <person name="Pleasance S."/>
            <person name="Moore R.A."/>
            <person name="Holt R.A."/>
            <person name="Round J.M."/>
            <person name="Ohora S."/>
            <person name="Walle B.V."/>
            <person name="Veldhoen N."/>
            <person name="Helbing C.C."/>
            <person name="Birol I."/>
        </authorList>
    </citation>
    <scope>NUCLEOTIDE SEQUENCE [LARGE SCALE GENOMIC DNA]</scope>
</reference>
<protein>
    <submittedName>
        <fullName evidence="2">Uncharacterized protein</fullName>
    </submittedName>
</protein>
<keyword evidence="1" id="KW-1133">Transmembrane helix</keyword>
<dbReference type="SUPFAM" id="SSF49503">
    <property type="entry name" value="Cupredoxins"/>
    <property type="match status" value="1"/>
</dbReference>
<feature type="transmembrane region" description="Helical" evidence="1">
    <location>
        <begin position="136"/>
        <end position="159"/>
    </location>
</feature>
<feature type="transmembrane region" description="Helical" evidence="1">
    <location>
        <begin position="113"/>
        <end position="130"/>
    </location>
</feature>
<dbReference type="Gene3D" id="2.60.40.420">
    <property type="entry name" value="Cupredoxins - blue copper proteins"/>
    <property type="match status" value="1"/>
</dbReference>
<name>A0A2G9S1W8_AQUCT</name>
<dbReference type="Proteomes" id="UP000228934">
    <property type="component" value="Unassembled WGS sequence"/>
</dbReference>
<dbReference type="InterPro" id="IPR008972">
    <property type="entry name" value="Cupredoxin"/>
</dbReference>
<organism evidence="2 3">
    <name type="scientific">Aquarana catesbeiana</name>
    <name type="common">American bullfrog</name>
    <name type="synonym">Rana catesbeiana</name>
    <dbReference type="NCBI Taxonomy" id="8400"/>
    <lineage>
        <taxon>Eukaryota</taxon>
        <taxon>Metazoa</taxon>
        <taxon>Chordata</taxon>
        <taxon>Craniata</taxon>
        <taxon>Vertebrata</taxon>
        <taxon>Euteleostomi</taxon>
        <taxon>Amphibia</taxon>
        <taxon>Batrachia</taxon>
        <taxon>Anura</taxon>
        <taxon>Neobatrachia</taxon>
        <taxon>Ranoidea</taxon>
        <taxon>Ranidae</taxon>
        <taxon>Aquarana</taxon>
    </lineage>
</organism>
<keyword evidence="1" id="KW-0472">Membrane</keyword>
<dbReference type="OrthoDB" id="2121828at2759"/>
<evidence type="ECO:0000313" key="2">
    <source>
        <dbReference type="EMBL" id="PIO34100.1"/>
    </source>
</evidence>
<sequence length="160" mass="19006">MQSGWREASEWQKKLLQIMCTDCSSSLRWCTSSQDTYSGLIGPLVICKKPNFPFSLRPVPKKRFPLLFMVFDENQSWYLDANIQTYSLHPDKVNKEDEEFVESNLMHEDYFTIYLYTLLGTLLVLFEGFVKLSLVVFTYLTCLFFLIFSFFFSFFLFFFL</sequence>